<sequence length="98" mass="11415">MGSTNSELFHPLVAETFLLFLEALAEPVIPYEFYFKSWIARNNFISCRNVVNEIPRVHRSVFPYLISFLREILNHASSKGLMENCWQPYLWNSFAGAN</sequence>
<keyword evidence="4" id="KW-1185">Reference proteome</keyword>
<dbReference type="Proteomes" id="UP000827092">
    <property type="component" value="Unassembled WGS sequence"/>
</dbReference>
<keyword evidence="1" id="KW-0732">Signal</keyword>
<evidence type="ECO:0000256" key="1">
    <source>
        <dbReference type="SAM" id="SignalP"/>
    </source>
</evidence>
<dbReference type="AlphaFoldDB" id="A0AAV6UBP5"/>
<dbReference type="InterPro" id="IPR008936">
    <property type="entry name" value="Rho_GTPase_activation_prot"/>
</dbReference>
<reference evidence="3 4" key="1">
    <citation type="journal article" date="2022" name="Nat. Ecol. Evol.">
        <title>A masculinizing supergene underlies an exaggerated male reproductive morph in a spider.</title>
        <authorList>
            <person name="Hendrickx F."/>
            <person name="De Corte Z."/>
            <person name="Sonet G."/>
            <person name="Van Belleghem S.M."/>
            <person name="Kostlbacher S."/>
            <person name="Vangestel C."/>
        </authorList>
    </citation>
    <scope>NUCLEOTIDE SEQUENCE [LARGE SCALE GENOMIC DNA]</scope>
    <source>
        <strain evidence="3">W744_W776</strain>
    </source>
</reference>
<protein>
    <recommendedName>
        <fullName evidence="2">Rho-GAP domain-containing protein</fullName>
    </recommendedName>
</protein>
<dbReference type="InterPro" id="IPR000198">
    <property type="entry name" value="RhoGAP_dom"/>
</dbReference>
<dbReference type="SUPFAM" id="SSF48350">
    <property type="entry name" value="GTPase activation domain, GAP"/>
    <property type="match status" value="1"/>
</dbReference>
<dbReference type="Gene3D" id="1.10.555.10">
    <property type="entry name" value="Rho GTPase activation protein"/>
    <property type="match status" value="1"/>
</dbReference>
<organism evidence="3 4">
    <name type="scientific">Oedothorax gibbosus</name>
    <dbReference type="NCBI Taxonomy" id="931172"/>
    <lineage>
        <taxon>Eukaryota</taxon>
        <taxon>Metazoa</taxon>
        <taxon>Ecdysozoa</taxon>
        <taxon>Arthropoda</taxon>
        <taxon>Chelicerata</taxon>
        <taxon>Arachnida</taxon>
        <taxon>Araneae</taxon>
        <taxon>Araneomorphae</taxon>
        <taxon>Entelegynae</taxon>
        <taxon>Araneoidea</taxon>
        <taxon>Linyphiidae</taxon>
        <taxon>Erigoninae</taxon>
        <taxon>Oedothorax</taxon>
    </lineage>
</organism>
<dbReference type="Pfam" id="PF00620">
    <property type="entry name" value="RhoGAP"/>
    <property type="match status" value="1"/>
</dbReference>
<dbReference type="PROSITE" id="PS50238">
    <property type="entry name" value="RHOGAP"/>
    <property type="match status" value="1"/>
</dbReference>
<accession>A0AAV6UBP5</accession>
<gene>
    <name evidence="3" type="ORF">JTE90_015464</name>
</gene>
<proteinExistence type="predicted"/>
<dbReference type="EMBL" id="JAFNEN010000515">
    <property type="protein sequence ID" value="KAG8181446.1"/>
    <property type="molecule type" value="Genomic_DNA"/>
</dbReference>
<evidence type="ECO:0000313" key="3">
    <source>
        <dbReference type="EMBL" id="KAG8181446.1"/>
    </source>
</evidence>
<name>A0AAV6UBP5_9ARAC</name>
<comment type="caution">
    <text evidence="3">The sequence shown here is derived from an EMBL/GenBank/DDBJ whole genome shotgun (WGS) entry which is preliminary data.</text>
</comment>
<dbReference type="GO" id="GO:0007165">
    <property type="term" value="P:signal transduction"/>
    <property type="evidence" value="ECO:0007669"/>
    <property type="project" value="InterPro"/>
</dbReference>
<evidence type="ECO:0000313" key="4">
    <source>
        <dbReference type="Proteomes" id="UP000827092"/>
    </source>
</evidence>
<evidence type="ECO:0000259" key="2">
    <source>
        <dbReference type="PROSITE" id="PS50238"/>
    </source>
</evidence>
<feature type="domain" description="Rho-GAP" evidence="2">
    <location>
        <begin position="1"/>
        <end position="98"/>
    </location>
</feature>
<feature type="signal peptide" evidence="1">
    <location>
        <begin position="1"/>
        <end position="25"/>
    </location>
</feature>
<feature type="chain" id="PRO_5043731152" description="Rho-GAP domain-containing protein" evidence="1">
    <location>
        <begin position="26"/>
        <end position="98"/>
    </location>
</feature>